<protein>
    <recommendedName>
        <fullName evidence="7">Mitogen-activated protein kinase 15</fullName>
        <ecNumber evidence="1">2.7.11.24</ecNumber>
    </recommendedName>
</protein>
<evidence type="ECO:0000313" key="13">
    <source>
        <dbReference type="Ensembl" id="ENSCMIP00000003089.1"/>
    </source>
</evidence>
<dbReference type="InterPro" id="IPR000719">
    <property type="entry name" value="Prot_kinase_dom"/>
</dbReference>
<sequence length="580" mass="64863">MSGSEVEQHIAGKYHIKKRLGKGAYGIVWKAIDRNTGEVVALKKIFDAFRNRTDAQRTFREIMFLQEFGDHPNIIKLKNVIRAQNDKDIYLVFEYMVTDLHAVIKKGNLLKDIHMRYIIYQLLKASKYIHSGNVIHRDQKPSNILLDTDCFVKLCDFGLSRSINQIQEEPGNPALTEYVATRWYRAPEILLASPRYTKGVDMWSVGCILAEMLIGSPLFPGTSSINQIERVMRVIPAPSTEDVLSINSDYGCSVVQKILSGTRSTLDELLPKTTPPDALDLLKKLLVFNPEKRLTSEEALEHPYVSKFHNPAKEPALTRDVLLPVDDDTQLSVAEYRNKLYEMILQRKTFLRRRRHVMYKQPSLELAGRDVEHKDSKPVLPRSTTAPAAVSAATEPVPEPEKPPQSNGASYNPITHSVSTYTGFQNDPVSGKLTHSLSGPYQQRSSSGNRRATQRPLHHGTADLPSALNGNTVADQRGSQVGAAGRTHQYKSMVSNILTRKASTEQGMGMRAAVTSAQLNSRPQPQHRESRPIRKMFQTTSNMAGAGDPKATWGSYSQAYGIISKTGLENLRNLHIQSNP</sequence>
<dbReference type="GeneTree" id="ENSGT00940000159758"/>
<dbReference type="GO" id="GO:0004707">
    <property type="term" value="F:MAP kinase activity"/>
    <property type="evidence" value="ECO:0007669"/>
    <property type="project" value="UniProtKB-EC"/>
</dbReference>
<dbReference type="GeneID" id="103179665"/>
<keyword evidence="6 10" id="KW-0067">ATP-binding</keyword>
<evidence type="ECO:0000256" key="9">
    <source>
        <dbReference type="ARBA" id="ARBA00048312"/>
    </source>
</evidence>
<evidence type="ECO:0000256" key="11">
    <source>
        <dbReference type="SAM" id="MobiDB-lite"/>
    </source>
</evidence>
<dbReference type="SUPFAM" id="SSF56112">
    <property type="entry name" value="Protein kinase-like (PK-like)"/>
    <property type="match status" value="1"/>
</dbReference>
<evidence type="ECO:0000256" key="10">
    <source>
        <dbReference type="PROSITE-ProRule" id="PRU10141"/>
    </source>
</evidence>
<evidence type="ECO:0000256" key="3">
    <source>
        <dbReference type="ARBA" id="ARBA00022679"/>
    </source>
</evidence>
<dbReference type="Proteomes" id="UP000314986">
    <property type="component" value="Unassembled WGS sequence"/>
</dbReference>
<reference evidence="14" key="1">
    <citation type="journal article" date="2006" name="Science">
        <title>Ancient noncoding elements conserved in the human genome.</title>
        <authorList>
            <person name="Venkatesh B."/>
            <person name="Kirkness E.F."/>
            <person name="Loh Y.H."/>
            <person name="Halpern A.L."/>
            <person name="Lee A.P."/>
            <person name="Johnson J."/>
            <person name="Dandona N."/>
            <person name="Viswanathan L.D."/>
            <person name="Tay A."/>
            <person name="Venter J.C."/>
            <person name="Strausberg R.L."/>
            <person name="Brenner S."/>
        </authorList>
    </citation>
    <scope>NUCLEOTIDE SEQUENCE [LARGE SCALE GENOMIC DNA]</scope>
</reference>
<dbReference type="FunFam" id="3.30.200.20:FF:000166">
    <property type="entry name" value="Mitogen-activated protein kinase"/>
    <property type="match status" value="1"/>
</dbReference>
<keyword evidence="3" id="KW-0808">Transferase</keyword>
<dbReference type="CTD" id="225689"/>
<evidence type="ECO:0000313" key="14">
    <source>
        <dbReference type="Proteomes" id="UP000314986"/>
    </source>
</evidence>
<dbReference type="FunFam" id="1.10.510.10:FF:000238">
    <property type="entry name" value="Mitogen-activated protein kinase"/>
    <property type="match status" value="1"/>
</dbReference>
<dbReference type="STRING" id="7868.ENSCMIP00000003089"/>
<dbReference type="EC" id="2.7.11.24" evidence="1"/>
<keyword evidence="2" id="KW-0723">Serine/threonine-protein kinase</keyword>
<dbReference type="KEGG" id="cmk:103179665"/>
<dbReference type="InterPro" id="IPR017441">
    <property type="entry name" value="Protein_kinase_ATP_BS"/>
</dbReference>
<dbReference type="InterPro" id="IPR003527">
    <property type="entry name" value="MAP_kinase_CS"/>
</dbReference>
<evidence type="ECO:0000256" key="1">
    <source>
        <dbReference type="ARBA" id="ARBA00012411"/>
    </source>
</evidence>
<keyword evidence="14" id="KW-1185">Reference proteome</keyword>
<dbReference type="Ensembl" id="ENSCMIT00000003203.1">
    <property type="protein sequence ID" value="ENSCMIP00000003089.1"/>
    <property type="gene ID" value="ENSCMIG00000001813.1"/>
</dbReference>
<proteinExistence type="predicted"/>
<dbReference type="AlphaFoldDB" id="A0A4W3GZ14"/>
<feature type="compositionally biased region" description="Polar residues" evidence="11">
    <location>
        <begin position="404"/>
        <end position="451"/>
    </location>
</feature>
<dbReference type="InterPro" id="IPR011009">
    <property type="entry name" value="Kinase-like_dom_sf"/>
</dbReference>
<reference evidence="14" key="2">
    <citation type="journal article" date="2007" name="PLoS Biol.">
        <title>Survey sequencing and comparative analysis of the elephant shark (Callorhinchus milii) genome.</title>
        <authorList>
            <person name="Venkatesh B."/>
            <person name="Kirkness E.F."/>
            <person name="Loh Y.H."/>
            <person name="Halpern A.L."/>
            <person name="Lee A.P."/>
            <person name="Johnson J."/>
            <person name="Dandona N."/>
            <person name="Viswanathan L.D."/>
            <person name="Tay A."/>
            <person name="Venter J.C."/>
            <person name="Strausberg R.L."/>
            <person name="Brenner S."/>
        </authorList>
    </citation>
    <scope>NUCLEOTIDE SEQUENCE [LARGE SCALE GENOMIC DNA]</scope>
</reference>
<reference evidence="13" key="5">
    <citation type="submission" date="2025-09" db="UniProtKB">
        <authorList>
            <consortium name="Ensembl"/>
        </authorList>
    </citation>
    <scope>IDENTIFICATION</scope>
</reference>
<name>A0A4W3GZ14_CALMI</name>
<evidence type="ECO:0000259" key="12">
    <source>
        <dbReference type="PROSITE" id="PS50011"/>
    </source>
</evidence>
<dbReference type="RefSeq" id="XP_007893234.1">
    <property type="nucleotide sequence ID" value="XM_007895043.2"/>
</dbReference>
<organism evidence="13 14">
    <name type="scientific">Callorhinchus milii</name>
    <name type="common">Ghost shark</name>
    <dbReference type="NCBI Taxonomy" id="7868"/>
    <lineage>
        <taxon>Eukaryota</taxon>
        <taxon>Metazoa</taxon>
        <taxon>Chordata</taxon>
        <taxon>Craniata</taxon>
        <taxon>Vertebrata</taxon>
        <taxon>Chondrichthyes</taxon>
        <taxon>Holocephali</taxon>
        <taxon>Chimaeriformes</taxon>
        <taxon>Callorhinchidae</taxon>
        <taxon>Callorhinchus</taxon>
    </lineage>
</organism>
<evidence type="ECO:0000256" key="5">
    <source>
        <dbReference type="ARBA" id="ARBA00022777"/>
    </source>
</evidence>
<dbReference type="PANTHER" id="PTHR24055">
    <property type="entry name" value="MITOGEN-ACTIVATED PROTEIN KINASE"/>
    <property type="match status" value="1"/>
</dbReference>
<evidence type="ECO:0000256" key="6">
    <source>
        <dbReference type="ARBA" id="ARBA00022840"/>
    </source>
</evidence>
<dbReference type="InterPro" id="IPR050117">
    <property type="entry name" value="MAPK"/>
</dbReference>
<dbReference type="CDD" id="cd07852">
    <property type="entry name" value="STKc_MAPK15-like"/>
    <property type="match status" value="1"/>
</dbReference>
<dbReference type="InParanoid" id="A0A4W3GZ14"/>
<feature type="binding site" evidence="10">
    <location>
        <position position="43"/>
    </location>
    <ligand>
        <name>ATP</name>
        <dbReference type="ChEBI" id="CHEBI:30616"/>
    </ligand>
</feature>
<feature type="compositionally biased region" description="Basic and acidic residues" evidence="11">
    <location>
        <begin position="368"/>
        <end position="377"/>
    </location>
</feature>
<comment type="catalytic activity">
    <reaction evidence="9">
        <text>L-seryl-[protein] + ATP = O-phospho-L-seryl-[protein] + ADP + H(+)</text>
        <dbReference type="Rhea" id="RHEA:17989"/>
        <dbReference type="Rhea" id="RHEA-COMP:9863"/>
        <dbReference type="Rhea" id="RHEA-COMP:11604"/>
        <dbReference type="ChEBI" id="CHEBI:15378"/>
        <dbReference type="ChEBI" id="CHEBI:29999"/>
        <dbReference type="ChEBI" id="CHEBI:30616"/>
        <dbReference type="ChEBI" id="CHEBI:83421"/>
        <dbReference type="ChEBI" id="CHEBI:456216"/>
        <dbReference type="EC" id="2.7.11.24"/>
    </reaction>
</comment>
<feature type="compositionally biased region" description="Low complexity" evidence="11">
    <location>
        <begin position="383"/>
        <end position="396"/>
    </location>
</feature>
<dbReference type="OrthoDB" id="192887at2759"/>
<accession>A0A4W3GZ14</accession>
<comment type="catalytic activity">
    <reaction evidence="8">
        <text>L-threonyl-[protein] + ATP = O-phospho-L-threonyl-[protein] + ADP + H(+)</text>
        <dbReference type="Rhea" id="RHEA:46608"/>
        <dbReference type="Rhea" id="RHEA-COMP:11060"/>
        <dbReference type="Rhea" id="RHEA-COMP:11605"/>
        <dbReference type="ChEBI" id="CHEBI:15378"/>
        <dbReference type="ChEBI" id="CHEBI:30013"/>
        <dbReference type="ChEBI" id="CHEBI:30616"/>
        <dbReference type="ChEBI" id="CHEBI:61977"/>
        <dbReference type="ChEBI" id="CHEBI:456216"/>
        <dbReference type="EC" id="2.7.11.24"/>
    </reaction>
</comment>
<dbReference type="GO" id="GO:0106310">
    <property type="term" value="F:protein serine kinase activity"/>
    <property type="evidence" value="ECO:0007669"/>
    <property type="project" value="RHEA"/>
</dbReference>
<keyword evidence="5" id="KW-0418">Kinase</keyword>
<dbReference type="PROSITE" id="PS01351">
    <property type="entry name" value="MAPK"/>
    <property type="match status" value="1"/>
</dbReference>
<evidence type="ECO:0000256" key="4">
    <source>
        <dbReference type="ARBA" id="ARBA00022741"/>
    </source>
</evidence>
<gene>
    <name evidence="13" type="primary">mapk15</name>
</gene>
<dbReference type="Gene3D" id="3.30.200.20">
    <property type="entry name" value="Phosphorylase Kinase, domain 1"/>
    <property type="match status" value="1"/>
</dbReference>
<reference evidence="13" key="4">
    <citation type="submission" date="2025-08" db="UniProtKB">
        <authorList>
            <consortium name="Ensembl"/>
        </authorList>
    </citation>
    <scope>IDENTIFICATION</scope>
</reference>
<evidence type="ECO:0000256" key="8">
    <source>
        <dbReference type="ARBA" id="ARBA00047592"/>
    </source>
</evidence>
<keyword evidence="4 10" id="KW-0547">Nucleotide-binding</keyword>
<evidence type="ECO:0000256" key="7">
    <source>
        <dbReference type="ARBA" id="ARBA00039797"/>
    </source>
</evidence>
<evidence type="ECO:0000256" key="2">
    <source>
        <dbReference type="ARBA" id="ARBA00022527"/>
    </source>
</evidence>
<feature type="domain" description="Protein kinase" evidence="12">
    <location>
        <begin position="14"/>
        <end position="305"/>
    </location>
</feature>
<dbReference type="PROSITE" id="PS00107">
    <property type="entry name" value="PROTEIN_KINASE_ATP"/>
    <property type="match status" value="1"/>
</dbReference>
<dbReference type="Gene3D" id="1.10.510.10">
    <property type="entry name" value="Transferase(Phosphotransferase) domain 1"/>
    <property type="match status" value="1"/>
</dbReference>
<dbReference type="PROSITE" id="PS50011">
    <property type="entry name" value="PROTEIN_KINASE_DOM"/>
    <property type="match status" value="1"/>
</dbReference>
<reference evidence="14" key="3">
    <citation type="journal article" date="2014" name="Nature">
        <title>Elephant shark genome provides unique insights into gnathostome evolution.</title>
        <authorList>
            <consortium name="International Elephant Shark Genome Sequencing Consortium"/>
            <person name="Venkatesh B."/>
            <person name="Lee A.P."/>
            <person name="Ravi V."/>
            <person name="Maurya A.K."/>
            <person name="Lian M.M."/>
            <person name="Swann J.B."/>
            <person name="Ohta Y."/>
            <person name="Flajnik M.F."/>
            <person name="Sutoh Y."/>
            <person name="Kasahara M."/>
            <person name="Hoon S."/>
            <person name="Gangu V."/>
            <person name="Roy S.W."/>
            <person name="Irimia M."/>
            <person name="Korzh V."/>
            <person name="Kondrychyn I."/>
            <person name="Lim Z.W."/>
            <person name="Tay B.H."/>
            <person name="Tohari S."/>
            <person name="Kong K.W."/>
            <person name="Ho S."/>
            <person name="Lorente-Galdos B."/>
            <person name="Quilez J."/>
            <person name="Marques-Bonet T."/>
            <person name="Raney B.J."/>
            <person name="Ingham P.W."/>
            <person name="Tay A."/>
            <person name="Hillier L.W."/>
            <person name="Minx P."/>
            <person name="Boehm T."/>
            <person name="Wilson R.K."/>
            <person name="Brenner S."/>
            <person name="Warren W.C."/>
        </authorList>
    </citation>
    <scope>NUCLEOTIDE SEQUENCE [LARGE SCALE GENOMIC DNA]</scope>
</reference>
<dbReference type="Pfam" id="PF00069">
    <property type="entry name" value="Pkinase"/>
    <property type="match status" value="1"/>
</dbReference>
<feature type="region of interest" description="Disordered" evidence="11">
    <location>
        <begin position="368"/>
        <end position="472"/>
    </location>
</feature>
<dbReference type="GO" id="GO:0005524">
    <property type="term" value="F:ATP binding"/>
    <property type="evidence" value="ECO:0007669"/>
    <property type="project" value="UniProtKB-UniRule"/>
</dbReference>